<name>A0A6M9PM30_9BURK</name>
<dbReference type="AlphaFoldDB" id="A0A6M9PM30"/>
<evidence type="ECO:0000313" key="2">
    <source>
        <dbReference type="EMBL" id="QKM59817.1"/>
    </source>
</evidence>
<dbReference type="EMBL" id="CP028940">
    <property type="protein sequence ID" value="QKM59817.1"/>
    <property type="molecule type" value="Genomic_DNA"/>
</dbReference>
<dbReference type="RefSeq" id="WP_173959587.1">
    <property type="nucleotide sequence ID" value="NZ_CBCSCC010000006.1"/>
</dbReference>
<protein>
    <submittedName>
        <fullName evidence="2">Transcriptional regulator</fullName>
    </submittedName>
</protein>
<dbReference type="GO" id="GO:0001046">
    <property type="term" value="F:core promoter sequence-specific DNA binding"/>
    <property type="evidence" value="ECO:0007669"/>
    <property type="project" value="TreeGrafter"/>
</dbReference>
<sequence>MIEISFKQPQQNTGITMQAQSHQIHSEKQYRKMVELADMLSDIIGSSKKHSLLNLFELTSELIRAYDLEHFNVPDTKPQELLSFLMEEHGLKQSDLPEVGNQSVISQILSGARELNVRQINALAKRFKVPAGVFFDRAC</sequence>
<gene>
    <name evidence="2" type="ORF">DN92_01485</name>
</gene>
<proteinExistence type="predicted"/>
<evidence type="ECO:0000313" key="3">
    <source>
        <dbReference type="Proteomes" id="UP000501090"/>
    </source>
</evidence>
<dbReference type="Gene3D" id="1.10.260.40">
    <property type="entry name" value="lambda repressor-like DNA-binding domains"/>
    <property type="match status" value="1"/>
</dbReference>
<dbReference type="InterPro" id="IPR001387">
    <property type="entry name" value="Cro/C1-type_HTH"/>
</dbReference>
<feature type="domain" description="HTH cro/C1-type" evidence="1">
    <location>
        <begin position="82"/>
        <end position="134"/>
    </location>
</feature>
<dbReference type="SUPFAM" id="SSF47413">
    <property type="entry name" value="lambda repressor-like DNA-binding domains"/>
    <property type="match status" value="1"/>
</dbReference>
<dbReference type="InterPro" id="IPR039060">
    <property type="entry name" value="Antitox_HigA"/>
</dbReference>
<dbReference type="Proteomes" id="UP000501090">
    <property type="component" value="Chromosome"/>
</dbReference>
<dbReference type="PANTHER" id="PTHR40455">
    <property type="entry name" value="ANTITOXIN HIGA"/>
    <property type="match status" value="1"/>
</dbReference>
<organism evidence="2 3">
    <name type="scientific">Polynucleobacter arcticus</name>
    <dbReference type="NCBI Taxonomy" id="1743165"/>
    <lineage>
        <taxon>Bacteria</taxon>
        <taxon>Pseudomonadati</taxon>
        <taxon>Pseudomonadota</taxon>
        <taxon>Betaproteobacteria</taxon>
        <taxon>Burkholderiales</taxon>
        <taxon>Burkholderiaceae</taxon>
        <taxon>Polynucleobacter</taxon>
    </lineage>
</organism>
<dbReference type="PROSITE" id="PS50943">
    <property type="entry name" value="HTH_CROC1"/>
    <property type="match status" value="1"/>
</dbReference>
<evidence type="ECO:0000259" key="1">
    <source>
        <dbReference type="PROSITE" id="PS50943"/>
    </source>
</evidence>
<dbReference type="GO" id="GO:0006355">
    <property type="term" value="P:regulation of DNA-templated transcription"/>
    <property type="evidence" value="ECO:0007669"/>
    <property type="project" value="InterPro"/>
</dbReference>
<dbReference type="PANTHER" id="PTHR40455:SF1">
    <property type="entry name" value="ANTITOXIN HIGA"/>
    <property type="match status" value="1"/>
</dbReference>
<keyword evidence="3" id="KW-1185">Reference proteome</keyword>
<dbReference type="InterPro" id="IPR010982">
    <property type="entry name" value="Lambda_DNA-bd_dom_sf"/>
</dbReference>
<dbReference type="CDD" id="cd00093">
    <property type="entry name" value="HTH_XRE"/>
    <property type="match status" value="1"/>
</dbReference>
<reference evidence="2 3" key="1">
    <citation type="submission" date="2018-04" db="EMBL/GenBank/DDBJ databases">
        <title>Polynucleobacter sp. UK-Long2-W17 genome.</title>
        <authorList>
            <person name="Hahn M.W."/>
        </authorList>
    </citation>
    <scope>NUCLEOTIDE SEQUENCE [LARGE SCALE GENOMIC DNA]</scope>
    <source>
        <strain evidence="2 3">UK-Long2-W17</strain>
    </source>
</reference>
<dbReference type="KEGG" id="pard:DN92_01485"/>
<accession>A0A6M9PM30</accession>